<sequence>MAPYDDWNKPDEDEEDELQDSSIFEGQRDVVLFCIDCSSSMHETTKDSEEPYRSHVYTALEAAMQIQKRKVVVGPNDAVGILLFNTSRKNEKAARGATEYKSGTYLYQPMGQINAPTIKDLIRLLNEAKDRPDYLRYEFPPLTDTRVPMGDVFTSCNWALRDGAPKAGFKRVFLVTDEDDPHPGARSAQLVTSARTTLVDLTQAGVAVEPFFISTDEKAFDPTKFYSGVLGSSAVEADDDDDNEGLLPDSISISRIDDLLTQMRFREMPKRSLFSIPFELAEGLVIGVKGYGLVTEQKKGQYKYFMDLGDRWVPAESKTLYMDEHEQREVDRTKILYGMSLGAPSNDPDMEDEGFGTRAVPARSKVFFTADEIKSFRTLGLKPGIKLLGFKDASELAVEDNVKHSTFIYPDESAYAGSKRTVGALIKSLVKKGKIGLVRYMPRANSAPVFCAMVPQEERLDETGWMEPSGFHLIQYPFADDLRAAPVEEALRAKADAIDAAKSFIAKLQIKDGYPPDANPNPALAFHYAQLEATAFREPFEPDNFEDPTLPKIDMIHKRAGALIKAWKAVVKDDENATTQFVQATGTKRKADVSVDEMEIKSKYESGLLGKLRVDQLKEFLKSKSQPVSGKKNDLIERVASWLDKHP</sequence>
<evidence type="ECO:0000256" key="8">
    <source>
        <dbReference type="ARBA" id="ARBA00022763"/>
    </source>
</evidence>
<accession>A0A0H2SJQ6</accession>
<dbReference type="GO" id="GO:0000723">
    <property type="term" value="P:telomere maintenance"/>
    <property type="evidence" value="ECO:0007669"/>
    <property type="project" value="InterPro"/>
</dbReference>
<keyword evidence="15" id="KW-0234">DNA repair</keyword>
<keyword evidence="10" id="KW-0347">Helicase</keyword>
<keyword evidence="12" id="KW-0779">Telomere</keyword>
<dbReference type="Gene3D" id="4.10.970.10">
    <property type="entry name" value="Ku70, bridge and pillars"/>
    <property type="match status" value="1"/>
</dbReference>
<comment type="subcellular location">
    <subcellularLocation>
        <location evidence="2">Chromosome</location>
        <location evidence="2">Telomere</location>
    </subcellularLocation>
    <subcellularLocation>
        <location evidence="1">Nucleus</location>
    </subcellularLocation>
</comment>
<dbReference type="SUPFAM" id="SSF100939">
    <property type="entry name" value="SPOC domain-like"/>
    <property type="match status" value="1"/>
</dbReference>
<dbReference type="STRING" id="27342.A0A0H2SJQ6"/>
<proteinExistence type="inferred from homology"/>
<dbReference type="Gene3D" id="1.10.1600.10">
    <property type="match status" value="1"/>
</dbReference>
<evidence type="ECO:0000256" key="11">
    <source>
        <dbReference type="ARBA" id="ARBA00022840"/>
    </source>
</evidence>
<dbReference type="GO" id="GO:0003678">
    <property type="term" value="F:DNA helicase activity"/>
    <property type="evidence" value="ECO:0007669"/>
    <property type="project" value="UniProtKB-EC"/>
</dbReference>
<feature type="region of interest" description="Disordered" evidence="18">
    <location>
        <begin position="1"/>
        <end position="20"/>
    </location>
</feature>
<feature type="domain" description="SAP" evidence="19">
    <location>
        <begin position="609"/>
        <end position="643"/>
    </location>
</feature>
<reference evidence="20 21" key="1">
    <citation type="submission" date="2015-04" db="EMBL/GenBank/DDBJ databases">
        <title>Complete genome sequence of Schizopora paradoxa KUC8140, a cosmopolitan wood degrader in East Asia.</title>
        <authorList>
            <consortium name="DOE Joint Genome Institute"/>
            <person name="Min B."/>
            <person name="Park H."/>
            <person name="Jang Y."/>
            <person name="Kim J.-J."/>
            <person name="Kim K.H."/>
            <person name="Pangilinan J."/>
            <person name="Lipzen A."/>
            <person name="Riley R."/>
            <person name="Grigoriev I.V."/>
            <person name="Spatafora J.W."/>
            <person name="Choi I.-G."/>
        </authorList>
    </citation>
    <scope>NUCLEOTIDE SEQUENCE [LARGE SCALE GENOMIC DNA]</scope>
    <source>
        <strain evidence="20 21">KUC8140</strain>
    </source>
</reference>
<dbReference type="InterPro" id="IPR027388">
    <property type="entry name" value="Ku70_bridge/pillars_dom_sf"/>
</dbReference>
<evidence type="ECO:0000256" key="12">
    <source>
        <dbReference type="ARBA" id="ARBA00022895"/>
    </source>
</evidence>
<keyword evidence="9" id="KW-0378">Hydrolase</keyword>
<dbReference type="FunCoup" id="A0A0H2SJQ6">
    <property type="interactions" value="651"/>
</dbReference>
<dbReference type="Pfam" id="PF02735">
    <property type="entry name" value="Ku"/>
    <property type="match status" value="1"/>
</dbReference>
<comment type="similarity">
    <text evidence="3">Belongs to the ku70 family.</text>
</comment>
<evidence type="ECO:0000256" key="7">
    <source>
        <dbReference type="ARBA" id="ARBA00022741"/>
    </source>
</evidence>
<keyword evidence="14" id="KW-0233">DNA recombination</keyword>
<evidence type="ECO:0000256" key="14">
    <source>
        <dbReference type="ARBA" id="ARBA00023172"/>
    </source>
</evidence>
<dbReference type="GO" id="GO:0003690">
    <property type="term" value="F:double-stranded DNA binding"/>
    <property type="evidence" value="ECO:0007669"/>
    <property type="project" value="TreeGrafter"/>
</dbReference>
<dbReference type="GO" id="GO:0006310">
    <property type="term" value="P:DNA recombination"/>
    <property type="evidence" value="ECO:0007669"/>
    <property type="project" value="UniProtKB-KW"/>
</dbReference>
<dbReference type="InterPro" id="IPR047087">
    <property type="entry name" value="KU70_core_dom"/>
</dbReference>
<dbReference type="InterPro" id="IPR036361">
    <property type="entry name" value="SAP_dom_sf"/>
</dbReference>
<evidence type="ECO:0000256" key="16">
    <source>
        <dbReference type="ARBA" id="ARBA00023242"/>
    </source>
</evidence>
<evidence type="ECO:0000256" key="15">
    <source>
        <dbReference type="ARBA" id="ARBA00023204"/>
    </source>
</evidence>
<dbReference type="Gene3D" id="2.40.290.10">
    <property type="match status" value="1"/>
</dbReference>
<dbReference type="Pfam" id="PF03730">
    <property type="entry name" value="Ku_C"/>
    <property type="match status" value="1"/>
</dbReference>
<dbReference type="InterPro" id="IPR005160">
    <property type="entry name" value="Ku_C"/>
</dbReference>
<evidence type="ECO:0000256" key="18">
    <source>
        <dbReference type="SAM" id="MobiDB-lite"/>
    </source>
</evidence>
<dbReference type="OrthoDB" id="761538at2759"/>
<dbReference type="InParanoid" id="A0A0H2SJQ6"/>
<dbReference type="GO" id="GO:0016787">
    <property type="term" value="F:hydrolase activity"/>
    <property type="evidence" value="ECO:0007669"/>
    <property type="project" value="UniProtKB-KW"/>
</dbReference>
<gene>
    <name evidence="20" type="ORF">SCHPADRAFT_868084</name>
</gene>
<evidence type="ECO:0000256" key="2">
    <source>
        <dbReference type="ARBA" id="ARBA00004574"/>
    </source>
</evidence>
<evidence type="ECO:0000256" key="4">
    <source>
        <dbReference type="ARBA" id="ARBA00012551"/>
    </source>
</evidence>
<dbReference type="GO" id="GO:0042162">
    <property type="term" value="F:telomeric DNA binding"/>
    <property type="evidence" value="ECO:0007669"/>
    <property type="project" value="InterPro"/>
</dbReference>
<dbReference type="InterPro" id="IPR006164">
    <property type="entry name" value="DNA_bd_Ku70/Ku80"/>
</dbReference>
<feature type="compositionally biased region" description="Basic and acidic residues" evidence="18">
    <location>
        <begin position="1"/>
        <end position="10"/>
    </location>
</feature>
<dbReference type="InterPro" id="IPR006165">
    <property type="entry name" value="Ku70"/>
</dbReference>
<dbReference type="InterPro" id="IPR036465">
    <property type="entry name" value="vWFA_dom_sf"/>
</dbReference>
<dbReference type="Gene3D" id="1.10.720.30">
    <property type="entry name" value="SAP domain"/>
    <property type="match status" value="1"/>
</dbReference>
<keyword evidence="13" id="KW-0238">DNA-binding</keyword>
<evidence type="ECO:0000256" key="3">
    <source>
        <dbReference type="ARBA" id="ARBA00005240"/>
    </source>
</evidence>
<dbReference type="Pfam" id="PF02037">
    <property type="entry name" value="SAP"/>
    <property type="match status" value="1"/>
</dbReference>
<dbReference type="GO" id="GO:0003684">
    <property type="term" value="F:damaged DNA binding"/>
    <property type="evidence" value="ECO:0007669"/>
    <property type="project" value="InterPro"/>
</dbReference>
<evidence type="ECO:0000256" key="17">
    <source>
        <dbReference type="ARBA" id="ARBA00031811"/>
    </source>
</evidence>
<evidence type="ECO:0000256" key="10">
    <source>
        <dbReference type="ARBA" id="ARBA00022806"/>
    </source>
</evidence>
<evidence type="ECO:0000256" key="13">
    <source>
        <dbReference type="ARBA" id="ARBA00023125"/>
    </source>
</evidence>
<dbReference type="PANTHER" id="PTHR12604">
    <property type="entry name" value="KU AUTOANTIGEN DNA HELICASE"/>
    <property type="match status" value="1"/>
</dbReference>
<dbReference type="SMART" id="SM00513">
    <property type="entry name" value="SAP"/>
    <property type="match status" value="1"/>
</dbReference>
<dbReference type="GO" id="GO:0000781">
    <property type="term" value="C:chromosome, telomeric region"/>
    <property type="evidence" value="ECO:0007669"/>
    <property type="project" value="UniProtKB-SubCell"/>
</dbReference>
<keyword evidence="16" id="KW-0539">Nucleus</keyword>
<dbReference type="SUPFAM" id="SSF68906">
    <property type="entry name" value="SAP domain"/>
    <property type="match status" value="1"/>
</dbReference>
<dbReference type="EC" id="3.6.4.12" evidence="4"/>
<dbReference type="Pfam" id="PF03731">
    <property type="entry name" value="Ku_N"/>
    <property type="match status" value="1"/>
</dbReference>
<dbReference type="AlphaFoldDB" id="A0A0H2SJQ6"/>
<dbReference type="GO" id="GO:0043564">
    <property type="term" value="C:Ku70:Ku80 complex"/>
    <property type="evidence" value="ECO:0007669"/>
    <property type="project" value="InterPro"/>
</dbReference>
<evidence type="ECO:0000313" key="20">
    <source>
        <dbReference type="EMBL" id="KLO17356.1"/>
    </source>
</evidence>
<dbReference type="PIRSF" id="PIRSF003033">
    <property type="entry name" value="Ku70"/>
    <property type="match status" value="1"/>
</dbReference>
<dbReference type="EMBL" id="KQ085905">
    <property type="protein sequence ID" value="KLO17356.1"/>
    <property type="molecule type" value="Genomic_DNA"/>
</dbReference>
<organism evidence="20 21">
    <name type="scientific">Schizopora paradoxa</name>
    <dbReference type="NCBI Taxonomy" id="27342"/>
    <lineage>
        <taxon>Eukaryota</taxon>
        <taxon>Fungi</taxon>
        <taxon>Dikarya</taxon>
        <taxon>Basidiomycota</taxon>
        <taxon>Agaricomycotina</taxon>
        <taxon>Agaricomycetes</taxon>
        <taxon>Hymenochaetales</taxon>
        <taxon>Schizoporaceae</taxon>
        <taxon>Schizopora</taxon>
    </lineage>
</organism>
<dbReference type="SUPFAM" id="SSF53300">
    <property type="entry name" value="vWA-like"/>
    <property type="match status" value="1"/>
</dbReference>
<name>A0A0H2SJQ6_9AGAM</name>
<evidence type="ECO:0000256" key="1">
    <source>
        <dbReference type="ARBA" id="ARBA00004123"/>
    </source>
</evidence>
<dbReference type="GO" id="GO:0005524">
    <property type="term" value="F:ATP binding"/>
    <property type="evidence" value="ECO:0007669"/>
    <property type="project" value="UniProtKB-KW"/>
</dbReference>
<dbReference type="PROSITE" id="PS50800">
    <property type="entry name" value="SAP"/>
    <property type="match status" value="1"/>
</dbReference>
<dbReference type="SMART" id="SM00559">
    <property type="entry name" value="Ku78"/>
    <property type="match status" value="1"/>
</dbReference>
<dbReference type="CDD" id="cd00788">
    <property type="entry name" value="KU70"/>
    <property type="match status" value="1"/>
</dbReference>
<keyword evidence="8" id="KW-0227">DNA damage</keyword>
<dbReference type="GO" id="GO:0006303">
    <property type="term" value="P:double-strand break repair via nonhomologous end joining"/>
    <property type="evidence" value="ECO:0007669"/>
    <property type="project" value="InterPro"/>
</dbReference>
<evidence type="ECO:0000259" key="19">
    <source>
        <dbReference type="PROSITE" id="PS50800"/>
    </source>
</evidence>
<dbReference type="NCBIfam" id="TIGR00578">
    <property type="entry name" value="ku70"/>
    <property type="match status" value="1"/>
</dbReference>
<keyword evidence="7" id="KW-0547">Nucleotide-binding</keyword>
<evidence type="ECO:0000313" key="21">
    <source>
        <dbReference type="Proteomes" id="UP000053477"/>
    </source>
</evidence>
<evidence type="ECO:0000256" key="9">
    <source>
        <dbReference type="ARBA" id="ARBA00022801"/>
    </source>
</evidence>
<protein>
    <recommendedName>
        <fullName evidence="5">ATP-dependent DNA helicase II subunit 1</fullName>
        <ecNumber evidence="4">3.6.4.12</ecNumber>
    </recommendedName>
    <alternativeName>
        <fullName evidence="17">ATP-dependent DNA helicase II subunit Ku70</fullName>
    </alternativeName>
</protein>
<dbReference type="PANTHER" id="PTHR12604:SF2">
    <property type="entry name" value="X-RAY REPAIR CROSS-COMPLEMENTING PROTEIN 6"/>
    <property type="match status" value="1"/>
</dbReference>
<keyword evidence="6" id="KW-0158">Chromosome</keyword>
<dbReference type="InterPro" id="IPR003034">
    <property type="entry name" value="SAP_dom"/>
</dbReference>
<dbReference type="Gene3D" id="3.40.50.410">
    <property type="entry name" value="von Willebrand factor, type A domain"/>
    <property type="match status" value="1"/>
</dbReference>
<evidence type="ECO:0000256" key="5">
    <source>
        <dbReference type="ARBA" id="ARBA00021796"/>
    </source>
</evidence>
<dbReference type="InterPro" id="IPR005161">
    <property type="entry name" value="Ku_N"/>
</dbReference>
<evidence type="ECO:0000256" key="6">
    <source>
        <dbReference type="ARBA" id="ARBA00022454"/>
    </source>
</evidence>
<keyword evidence="11" id="KW-0067">ATP-binding</keyword>
<keyword evidence="21" id="KW-1185">Reference proteome</keyword>
<dbReference type="InterPro" id="IPR016194">
    <property type="entry name" value="SPOC-like_C_dom_sf"/>
</dbReference>
<dbReference type="Proteomes" id="UP000053477">
    <property type="component" value="Unassembled WGS sequence"/>
</dbReference>